<keyword evidence="1" id="KW-0472">Membrane</keyword>
<dbReference type="Proteomes" id="UP000777303">
    <property type="component" value="Unassembled WGS sequence"/>
</dbReference>
<sequence length="154" mass="17599">MTKNKLDDYDNTTATIMSYIPKKENALLGFMTYTQLAWVGAGIIVGIIFFLITKWLLSYFLGWLACWIISAIIFLLAAAPFLVAGFLPIRSKGKNPVTMYHLDTLLKLLANEKYEKGMYLNYQKNHPTLHNEHAITITNESTYVEYPVKKKGKK</sequence>
<proteinExistence type="predicted"/>
<keyword evidence="1" id="KW-1133">Transmembrane helix</keyword>
<evidence type="ECO:0000313" key="3">
    <source>
        <dbReference type="Proteomes" id="UP000777303"/>
    </source>
</evidence>
<evidence type="ECO:0000256" key="1">
    <source>
        <dbReference type="SAM" id="Phobius"/>
    </source>
</evidence>
<feature type="transmembrane region" description="Helical" evidence="1">
    <location>
        <begin position="59"/>
        <end position="89"/>
    </location>
</feature>
<organism evidence="2 3">
    <name type="scientific">Candidatus Paralactobacillus gallistercoris</name>
    <dbReference type="NCBI Taxonomy" id="2838724"/>
    <lineage>
        <taxon>Bacteria</taxon>
        <taxon>Bacillati</taxon>
        <taxon>Bacillota</taxon>
        <taxon>Bacilli</taxon>
        <taxon>Lactobacillales</taxon>
        <taxon>Lactobacillaceae</taxon>
        <taxon>Lactobacillus</taxon>
    </lineage>
</organism>
<protein>
    <submittedName>
        <fullName evidence="2">PrgI family protein</fullName>
    </submittedName>
</protein>
<keyword evidence="1" id="KW-0812">Transmembrane</keyword>
<accession>A0A948WZ32</accession>
<name>A0A948WZ32_9LACO</name>
<dbReference type="EMBL" id="JAHLFS010000005">
    <property type="protein sequence ID" value="MBU3851129.1"/>
    <property type="molecule type" value="Genomic_DNA"/>
</dbReference>
<evidence type="ECO:0000313" key="2">
    <source>
        <dbReference type="EMBL" id="MBU3851129.1"/>
    </source>
</evidence>
<dbReference type="AlphaFoldDB" id="A0A948WZ32"/>
<comment type="caution">
    <text evidence="2">The sequence shown here is derived from an EMBL/GenBank/DDBJ whole genome shotgun (WGS) entry which is preliminary data.</text>
</comment>
<feature type="transmembrane region" description="Helical" evidence="1">
    <location>
        <begin position="27"/>
        <end position="53"/>
    </location>
</feature>
<reference evidence="2" key="2">
    <citation type="submission" date="2021-04" db="EMBL/GenBank/DDBJ databases">
        <authorList>
            <person name="Gilroy R."/>
        </authorList>
    </citation>
    <scope>NUCLEOTIDE SEQUENCE</scope>
    <source>
        <strain evidence="2">F6-6636</strain>
    </source>
</reference>
<gene>
    <name evidence="2" type="ORF">H9901_00230</name>
</gene>
<reference evidence="2" key="1">
    <citation type="journal article" date="2021" name="PeerJ">
        <title>Extensive microbial diversity within the chicken gut microbiome revealed by metagenomics and culture.</title>
        <authorList>
            <person name="Gilroy R."/>
            <person name="Ravi A."/>
            <person name="Getino M."/>
            <person name="Pursley I."/>
            <person name="Horton D.L."/>
            <person name="Alikhan N.F."/>
            <person name="Baker D."/>
            <person name="Gharbi K."/>
            <person name="Hall N."/>
            <person name="Watson M."/>
            <person name="Adriaenssens E.M."/>
            <person name="Foster-Nyarko E."/>
            <person name="Jarju S."/>
            <person name="Secka A."/>
            <person name="Antonio M."/>
            <person name="Oren A."/>
            <person name="Chaudhuri R.R."/>
            <person name="La Ragione R."/>
            <person name="Hildebrand F."/>
            <person name="Pallen M.J."/>
        </authorList>
    </citation>
    <scope>NUCLEOTIDE SEQUENCE</scope>
    <source>
        <strain evidence="2">F6-6636</strain>
    </source>
</reference>